<reference evidence="8" key="1">
    <citation type="submission" date="2020-06" db="EMBL/GenBank/DDBJ databases">
        <authorList>
            <consortium name="Wellcome Sanger Institute Data Sharing"/>
        </authorList>
    </citation>
    <scope>NUCLEOTIDE SEQUENCE [LARGE SCALE GENOMIC DNA]</scope>
</reference>
<dbReference type="Ensembl" id="ENSGWIT00000027288.1">
    <property type="protein sequence ID" value="ENSGWIP00000024950.1"/>
    <property type="gene ID" value="ENSGWIG00000013201.1"/>
</dbReference>
<dbReference type="AlphaFoldDB" id="A0A8C5ES00"/>
<proteinExistence type="inferred from homology"/>
<evidence type="ECO:0000256" key="1">
    <source>
        <dbReference type="ARBA" id="ARBA00007633"/>
    </source>
</evidence>
<reference evidence="8" key="3">
    <citation type="submission" date="2025-09" db="UniProtKB">
        <authorList>
            <consortium name="Ensembl"/>
        </authorList>
    </citation>
    <scope>IDENTIFICATION</scope>
</reference>
<evidence type="ECO:0000256" key="3">
    <source>
        <dbReference type="ARBA" id="ARBA00022729"/>
    </source>
</evidence>
<evidence type="ECO:0008006" key="10">
    <source>
        <dbReference type="Google" id="ProtNLM"/>
    </source>
</evidence>
<dbReference type="InterPro" id="IPR011677">
    <property type="entry name" value="TCTN1-3_dom"/>
</dbReference>
<feature type="domain" description="Tectonic-1-3 N-terminal" evidence="7">
    <location>
        <begin position="191"/>
        <end position="294"/>
    </location>
</feature>
<dbReference type="Proteomes" id="UP000694680">
    <property type="component" value="Chromosome 9"/>
</dbReference>
<sequence>MPSCDWFVVVARFHTQFTNMSIYCGEVLCMDTLANMLYSVAFILRPTYLFIFISLVHTQNIVDFQPSFITTTGPTVSAYLLGNSSGVSLNLKTVFPVNTTGSLPSPSCAPEVTQWAITKESLGKAAIKVQLKLNQSLRLCVDNDTNTDCCSKPLCVLETLQLSACVDGVPQASLLIQARIHALLLPANVGSDNASLIPNQVYQPLGSCPCDLTFRACDVRCCCDKDCSKELLRLFLPYCLPGPFGGAVPPVPEYQCSEKSSQNSPDWFPFLCVHSPIENNPHLGLFYHGNVIPSKPTLSFQRPQLSAPMPFIDYIQGNPIFTLSDQYLTIPQRIFGRCVNGAPLAFLENVNVNCVTWLSTCSNGSPLHTVEEDLRANVKNGKGGSVMVDVIDQLVTDLSPFISESDDAVLSDGRLVCENVTLALDYKFYWMENSITSIILTRTVGTVSFRGNVTLTTKYSAVFLNGVVTSESISGNPGYQVGRPVIGGFINTLGNNTNNNTDLIQKMTISIWKTVNDGLCSTADQKPLLFGMNSTSGCLLQISKQNLSRCDPLRDAVSSLQEAFITATHVAKIGNPDVTTLRDWLNVTFEVDTKNSSPASMTSNSCSHIPSHQHIHIRSRITGMVEGEPQRQIWAVHVSYSRSIWTLECGGGDLFSCEDEEETQLFPITSSVTFTEVPVNTGPPKTRFQINFTEYDCERNDVCWPELAFPLTPAYTGEPYSQALAKGMILVFFFITASILGTPWKQIREAWNTAAL</sequence>
<evidence type="ECO:0000256" key="5">
    <source>
        <dbReference type="ARBA" id="ARBA00023180"/>
    </source>
</evidence>
<comment type="subunit">
    <text evidence="2">Part of the tectonic-like complex (also named B9 complex).</text>
</comment>
<gene>
    <name evidence="8" type="primary">tctn2</name>
</gene>
<keyword evidence="3" id="KW-0732">Signal</keyword>
<feature type="domain" description="Tectonic-1-3" evidence="6">
    <location>
        <begin position="475"/>
        <end position="642"/>
    </location>
</feature>
<evidence type="ECO:0000256" key="4">
    <source>
        <dbReference type="ARBA" id="ARBA00022794"/>
    </source>
</evidence>
<organism evidence="8 9">
    <name type="scientific">Gouania willdenowi</name>
    <name type="common">Blunt-snouted clingfish</name>
    <name type="synonym">Lepadogaster willdenowi</name>
    <dbReference type="NCBI Taxonomy" id="441366"/>
    <lineage>
        <taxon>Eukaryota</taxon>
        <taxon>Metazoa</taxon>
        <taxon>Chordata</taxon>
        <taxon>Craniata</taxon>
        <taxon>Vertebrata</taxon>
        <taxon>Euteleostomi</taxon>
        <taxon>Actinopterygii</taxon>
        <taxon>Neopterygii</taxon>
        <taxon>Teleostei</taxon>
        <taxon>Neoteleostei</taxon>
        <taxon>Acanthomorphata</taxon>
        <taxon>Ovalentaria</taxon>
        <taxon>Blenniimorphae</taxon>
        <taxon>Blenniiformes</taxon>
        <taxon>Gobiesocoidei</taxon>
        <taxon>Gobiesocidae</taxon>
        <taxon>Gobiesocinae</taxon>
        <taxon>Gouania</taxon>
    </lineage>
</organism>
<evidence type="ECO:0000313" key="8">
    <source>
        <dbReference type="Ensembl" id="ENSGWIP00000024950.1"/>
    </source>
</evidence>
<protein>
    <recommendedName>
        <fullName evidence="10">Tectonic domain-containing protein</fullName>
    </recommendedName>
</protein>
<keyword evidence="5" id="KW-0325">Glycoprotein</keyword>
<keyword evidence="4" id="KW-0970">Cilium biogenesis/degradation</keyword>
<dbReference type="Pfam" id="PF25752">
    <property type="entry name" value="DUF1619_N"/>
    <property type="match status" value="1"/>
</dbReference>
<dbReference type="PANTHER" id="PTHR14611">
    <property type="entry name" value="TECTONIC FAMILY MEMBER"/>
    <property type="match status" value="1"/>
</dbReference>
<dbReference type="InterPro" id="IPR040354">
    <property type="entry name" value="TCTN1-3"/>
</dbReference>
<reference evidence="8" key="2">
    <citation type="submission" date="2025-08" db="UniProtKB">
        <authorList>
            <consortium name="Ensembl"/>
        </authorList>
    </citation>
    <scope>IDENTIFICATION</scope>
</reference>
<name>A0A8C5ES00_GOUWI</name>
<dbReference type="GO" id="GO:0060271">
    <property type="term" value="P:cilium assembly"/>
    <property type="evidence" value="ECO:0007669"/>
    <property type="project" value="TreeGrafter"/>
</dbReference>
<evidence type="ECO:0000313" key="9">
    <source>
        <dbReference type="Proteomes" id="UP000694680"/>
    </source>
</evidence>
<dbReference type="GO" id="GO:0036038">
    <property type="term" value="C:MKS complex"/>
    <property type="evidence" value="ECO:0007669"/>
    <property type="project" value="TreeGrafter"/>
</dbReference>
<evidence type="ECO:0000259" key="6">
    <source>
        <dbReference type="Pfam" id="PF07773"/>
    </source>
</evidence>
<dbReference type="Pfam" id="PF07773">
    <property type="entry name" value="TCTN_DUF1619"/>
    <property type="match status" value="2"/>
</dbReference>
<dbReference type="InterPro" id="IPR057724">
    <property type="entry name" value="TCTN1-3_N"/>
</dbReference>
<evidence type="ECO:0000259" key="7">
    <source>
        <dbReference type="Pfam" id="PF25752"/>
    </source>
</evidence>
<dbReference type="GO" id="GO:0007224">
    <property type="term" value="P:smoothened signaling pathway"/>
    <property type="evidence" value="ECO:0007669"/>
    <property type="project" value="TreeGrafter"/>
</dbReference>
<accession>A0A8C5ES00</accession>
<comment type="similarity">
    <text evidence="1">Belongs to the tectonic family.</text>
</comment>
<keyword evidence="9" id="KW-1185">Reference proteome</keyword>
<dbReference type="PANTHER" id="PTHR14611:SF6">
    <property type="entry name" value="TECTONIC-2"/>
    <property type="match status" value="1"/>
</dbReference>
<evidence type="ECO:0000256" key="2">
    <source>
        <dbReference type="ARBA" id="ARBA00011495"/>
    </source>
</evidence>
<dbReference type="GO" id="GO:1904491">
    <property type="term" value="P:protein localization to ciliary transition zone"/>
    <property type="evidence" value="ECO:0007669"/>
    <property type="project" value="TreeGrafter"/>
</dbReference>
<feature type="domain" description="Tectonic-1-3" evidence="6">
    <location>
        <begin position="313"/>
        <end position="461"/>
    </location>
</feature>